<comment type="caution">
    <text evidence="2">The sequence shown here is derived from an EMBL/GenBank/DDBJ whole genome shotgun (WGS) entry which is preliminary data.</text>
</comment>
<reference evidence="2" key="2">
    <citation type="journal article" date="2024" name="Plant">
        <title>Genomic evolution and insights into agronomic trait innovations of Sesamum species.</title>
        <authorList>
            <person name="Miao H."/>
            <person name="Wang L."/>
            <person name="Qu L."/>
            <person name="Liu H."/>
            <person name="Sun Y."/>
            <person name="Le M."/>
            <person name="Wang Q."/>
            <person name="Wei S."/>
            <person name="Zheng Y."/>
            <person name="Lin W."/>
            <person name="Duan Y."/>
            <person name="Cao H."/>
            <person name="Xiong S."/>
            <person name="Wang X."/>
            <person name="Wei L."/>
            <person name="Li C."/>
            <person name="Ma Q."/>
            <person name="Ju M."/>
            <person name="Zhao R."/>
            <person name="Li G."/>
            <person name="Mu C."/>
            <person name="Tian Q."/>
            <person name="Mei H."/>
            <person name="Zhang T."/>
            <person name="Gao T."/>
            <person name="Zhang H."/>
        </authorList>
    </citation>
    <scope>NUCLEOTIDE SEQUENCE</scope>
    <source>
        <strain evidence="2">G02</strain>
    </source>
</reference>
<reference evidence="2" key="1">
    <citation type="submission" date="2020-06" db="EMBL/GenBank/DDBJ databases">
        <authorList>
            <person name="Li T."/>
            <person name="Hu X."/>
            <person name="Zhang T."/>
            <person name="Song X."/>
            <person name="Zhang H."/>
            <person name="Dai N."/>
            <person name="Sheng W."/>
            <person name="Hou X."/>
            <person name="Wei L."/>
        </authorList>
    </citation>
    <scope>NUCLEOTIDE SEQUENCE</scope>
    <source>
        <strain evidence="2">G02</strain>
        <tissue evidence="2">Leaf</tissue>
    </source>
</reference>
<keyword evidence="1" id="KW-0472">Membrane</keyword>
<accession>A0AAW2T436</accession>
<dbReference type="EMBL" id="JACGWJ010000009">
    <property type="protein sequence ID" value="KAL0399312.1"/>
    <property type="molecule type" value="Genomic_DNA"/>
</dbReference>
<name>A0AAW2T436_SESRA</name>
<proteinExistence type="predicted"/>
<sequence length="308" mass="32812">MGGGPMRVAGKVAGITVGNGGLRGITLEHYPVFCATLRAASSRPETSMPEDVKLLASPSQAGVQMTSPEMDDWVFAAGEAEPVVSVVDQMPRVVFGGRPTLQEAKEATSDLTAALEKVYLSSPRSAGSEVSFAESHYPCLSVSSSQLIENKASERAVPPAVPAHAIKAFQFLYESSAAQDVVASIACDQNVWNAVLRNQELQEFLQSQRAGLAYSNMNQSSAKTMDVAYEHADSQPDNGFIDVVQKVKTTVVDMISSLSDYFHNFFAGQGDSRIFAHSSGTGSAETVMGASFMGLAVMAIMVILMKRV</sequence>
<evidence type="ECO:0000256" key="1">
    <source>
        <dbReference type="SAM" id="Phobius"/>
    </source>
</evidence>
<dbReference type="PANTHER" id="PTHR33625:SF4">
    <property type="entry name" value="OS08G0179900 PROTEIN"/>
    <property type="match status" value="1"/>
</dbReference>
<dbReference type="PANTHER" id="PTHR33625">
    <property type="entry name" value="OS08G0179900 PROTEIN"/>
    <property type="match status" value="1"/>
</dbReference>
<keyword evidence="1" id="KW-1133">Transmembrane helix</keyword>
<gene>
    <name evidence="2" type="ORF">Sradi_2274500</name>
</gene>
<evidence type="ECO:0000313" key="2">
    <source>
        <dbReference type="EMBL" id="KAL0399312.1"/>
    </source>
</evidence>
<organism evidence="2">
    <name type="scientific">Sesamum radiatum</name>
    <name type="common">Black benniseed</name>
    <dbReference type="NCBI Taxonomy" id="300843"/>
    <lineage>
        <taxon>Eukaryota</taxon>
        <taxon>Viridiplantae</taxon>
        <taxon>Streptophyta</taxon>
        <taxon>Embryophyta</taxon>
        <taxon>Tracheophyta</taxon>
        <taxon>Spermatophyta</taxon>
        <taxon>Magnoliopsida</taxon>
        <taxon>eudicotyledons</taxon>
        <taxon>Gunneridae</taxon>
        <taxon>Pentapetalae</taxon>
        <taxon>asterids</taxon>
        <taxon>lamiids</taxon>
        <taxon>Lamiales</taxon>
        <taxon>Pedaliaceae</taxon>
        <taxon>Sesamum</taxon>
    </lineage>
</organism>
<keyword evidence="1" id="KW-0812">Transmembrane</keyword>
<feature type="transmembrane region" description="Helical" evidence="1">
    <location>
        <begin position="287"/>
        <end position="305"/>
    </location>
</feature>
<dbReference type="AlphaFoldDB" id="A0AAW2T436"/>
<protein>
    <submittedName>
        <fullName evidence="2">Uncharacterized protein</fullName>
    </submittedName>
</protein>